<accession>A0A0B1P1V6</accession>
<protein>
    <submittedName>
        <fullName evidence="8">Putative sugar transporter</fullName>
    </submittedName>
</protein>
<feature type="transmembrane region" description="Helical" evidence="6">
    <location>
        <begin position="410"/>
        <end position="427"/>
    </location>
</feature>
<feature type="transmembrane region" description="Helical" evidence="6">
    <location>
        <begin position="145"/>
        <end position="163"/>
    </location>
</feature>
<proteinExistence type="predicted"/>
<dbReference type="PROSITE" id="PS50850">
    <property type="entry name" value="MFS"/>
    <property type="match status" value="1"/>
</dbReference>
<dbReference type="InterPro" id="IPR020846">
    <property type="entry name" value="MFS_dom"/>
</dbReference>
<evidence type="ECO:0000256" key="6">
    <source>
        <dbReference type="SAM" id="Phobius"/>
    </source>
</evidence>
<dbReference type="Gene3D" id="1.20.1250.20">
    <property type="entry name" value="MFS general substrate transporter like domains"/>
    <property type="match status" value="1"/>
</dbReference>
<keyword evidence="9" id="KW-1185">Reference proteome</keyword>
<comment type="caution">
    <text evidence="8">The sequence shown here is derived from an EMBL/GenBank/DDBJ whole genome shotgun (WGS) entry which is preliminary data.</text>
</comment>
<sequence>MLKIFEKNLLHKKGSDDRYNEVIIVMDQSNRDALRNEINADRIPRRHRCQYEYDIKSIVINKAIQDVGMGRYNWNLFFLCGIGWLSDNLWLQQVALTLPSLSNEFNISNKDVRYTTCYLFVGLCLGTIFWGIGSDIIGRRVSFNLTLIIAGLSGIAVGLSSSWLSVCLFYLVVGFGVGGNLPVESALFLEILPHESGRYLTLLSIWWPIGQLIASFSAWCFMGDNRNPKKGWRYSCCVLGTLTCIMFIGRFFFFHLFESPKYLLSRGRQAEAVAVVHGIAYRNKTKTWLTEDILNEFGGHFEPNQRHSLPVRDIIHRKISNYSVKRCIRLFETREIAKNTTLLWFCWFAIGLGYPLFNDFLPQYLSSLHDSSGEQIKVYRNYVIITIASIPGSILACYTVDVQGIGRKGTMAVSTFMAGILLIVFVFSPLHLVQVGISAVQGFFQNAMYAVLFTYTPESFPAPIRCTGSGISGFLNRIGGLSAIIIAANIPATSSQDGVILDAKVPAIISGTFMVAAFLAMLCLSVETRGEPKL</sequence>
<feature type="domain" description="Major facilitator superfamily (MFS) profile" evidence="7">
    <location>
        <begin position="76"/>
        <end position="529"/>
    </location>
</feature>
<feature type="transmembrane region" description="Helical" evidence="6">
    <location>
        <begin position="72"/>
        <end position="92"/>
    </location>
</feature>
<name>A0A0B1P1V6_UNCNE</name>
<dbReference type="GO" id="GO:0016020">
    <property type="term" value="C:membrane"/>
    <property type="evidence" value="ECO:0007669"/>
    <property type="project" value="UniProtKB-SubCell"/>
</dbReference>
<dbReference type="EMBL" id="JNVN01003035">
    <property type="protein sequence ID" value="KHJ31275.1"/>
    <property type="molecule type" value="Genomic_DNA"/>
</dbReference>
<feature type="transmembrane region" description="Helical" evidence="6">
    <location>
        <begin position="341"/>
        <end position="358"/>
    </location>
</feature>
<keyword evidence="8" id="KW-0762">Sugar transport</keyword>
<keyword evidence="2" id="KW-0813">Transport</keyword>
<feature type="transmembrane region" description="Helical" evidence="6">
    <location>
        <begin position="505"/>
        <end position="526"/>
    </location>
</feature>
<dbReference type="GO" id="GO:0022857">
    <property type="term" value="F:transmembrane transporter activity"/>
    <property type="evidence" value="ECO:0007669"/>
    <property type="project" value="InterPro"/>
</dbReference>
<dbReference type="Proteomes" id="UP000030854">
    <property type="component" value="Unassembled WGS sequence"/>
</dbReference>
<keyword evidence="3 6" id="KW-0812">Transmembrane</keyword>
<evidence type="ECO:0000256" key="3">
    <source>
        <dbReference type="ARBA" id="ARBA00022692"/>
    </source>
</evidence>
<keyword evidence="4 6" id="KW-1133">Transmembrane helix</keyword>
<dbReference type="Pfam" id="PF07690">
    <property type="entry name" value="MFS_1"/>
    <property type="match status" value="1"/>
</dbReference>
<feature type="transmembrane region" description="Helical" evidence="6">
    <location>
        <begin position="169"/>
        <end position="192"/>
    </location>
</feature>
<evidence type="ECO:0000256" key="5">
    <source>
        <dbReference type="ARBA" id="ARBA00023136"/>
    </source>
</evidence>
<evidence type="ECO:0000256" key="2">
    <source>
        <dbReference type="ARBA" id="ARBA00022448"/>
    </source>
</evidence>
<gene>
    <name evidence="8" type="ORF">EV44_g6060</name>
</gene>
<comment type="subcellular location">
    <subcellularLocation>
        <location evidence="1">Membrane</location>
        <topology evidence="1">Multi-pass membrane protein</topology>
    </subcellularLocation>
</comment>
<dbReference type="AlphaFoldDB" id="A0A0B1P1V6"/>
<evidence type="ECO:0000256" key="4">
    <source>
        <dbReference type="ARBA" id="ARBA00022989"/>
    </source>
</evidence>
<evidence type="ECO:0000256" key="1">
    <source>
        <dbReference type="ARBA" id="ARBA00004141"/>
    </source>
</evidence>
<feature type="transmembrane region" description="Helical" evidence="6">
    <location>
        <begin position="112"/>
        <end position="133"/>
    </location>
</feature>
<keyword evidence="5 6" id="KW-0472">Membrane</keyword>
<evidence type="ECO:0000313" key="8">
    <source>
        <dbReference type="EMBL" id="KHJ31275.1"/>
    </source>
</evidence>
<evidence type="ECO:0000259" key="7">
    <source>
        <dbReference type="PROSITE" id="PS50850"/>
    </source>
</evidence>
<dbReference type="SUPFAM" id="SSF103473">
    <property type="entry name" value="MFS general substrate transporter"/>
    <property type="match status" value="1"/>
</dbReference>
<organism evidence="8 9">
    <name type="scientific">Uncinula necator</name>
    <name type="common">Grape powdery mildew</name>
    <dbReference type="NCBI Taxonomy" id="52586"/>
    <lineage>
        <taxon>Eukaryota</taxon>
        <taxon>Fungi</taxon>
        <taxon>Dikarya</taxon>
        <taxon>Ascomycota</taxon>
        <taxon>Pezizomycotina</taxon>
        <taxon>Leotiomycetes</taxon>
        <taxon>Erysiphales</taxon>
        <taxon>Erysiphaceae</taxon>
        <taxon>Erysiphe</taxon>
    </lineage>
</organism>
<dbReference type="InterPro" id="IPR036259">
    <property type="entry name" value="MFS_trans_sf"/>
</dbReference>
<feature type="transmembrane region" description="Helical" evidence="6">
    <location>
        <begin position="378"/>
        <end position="398"/>
    </location>
</feature>
<feature type="transmembrane region" description="Helical" evidence="6">
    <location>
        <begin position="231"/>
        <end position="257"/>
    </location>
</feature>
<reference evidence="8 9" key="1">
    <citation type="journal article" date="2014" name="BMC Genomics">
        <title>Adaptive genomic structural variation in the grape powdery mildew pathogen, Erysiphe necator.</title>
        <authorList>
            <person name="Jones L."/>
            <person name="Riaz S."/>
            <person name="Morales-Cruz A."/>
            <person name="Amrine K.C."/>
            <person name="McGuire B."/>
            <person name="Gubler W.D."/>
            <person name="Walker M.A."/>
            <person name="Cantu D."/>
        </authorList>
    </citation>
    <scope>NUCLEOTIDE SEQUENCE [LARGE SCALE GENOMIC DNA]</scope>
    <source>
        <strain evidence="9">c</strain>
    </source>
</reference>
<dbReference type="PANTHER" id="PTHR23511">
    <property type="entry name" value="SYNAPTIC VESICLE GLYCOPROTEIN 2"/>
    <property type="match status" value="1"/>
</dbReference>
<dbReference type="HOGENOM" id="CLU_001265_52_2_1"/>
<feature type="transmembrane region" description="Helical" evidence="6">
    <location>
        <begin position="199"/>
        <end position="219"/>
    </location>
</feature>
<dbReference type="PANTHER" id="PTHR23511:SF5">
    <property type="entry name" value="MAJOR FACILITATOR-TYPE TRANSPORTER HXNZ-RELATED"/>
    <property type="match status" value="1"/>
</dbReference>
<dbReference type="CDD" id="cd17316">
    <property type="entry name" value="MFS_SV2_like"/>
    <property type="match status" value="1"/>
</dbReference>
<dbReference type="OMA" id="IMIFIPH"/>
<dbReference type="InterPro" id="IPR011701">
    <property type="entry name" value="MFS"/>
</dbReference>
<evidence type="ECO:0000313" key="9">
    <source>
        <dbReference type="Proteomes" id="UP000030854"/>
    </source>
</evidence>